<dbReference type="Proteomes" id="UP000076400">
    <property type="component" value="Unassembled WGS sequence"/>
</dbReference>
<proteinExistence type="inferred from homology"/>
<gene>
    <name evidence="2" type="ORF">AUP43_18315</name>
</gene>
<dbReference type="PIRSF" id="PIRSF032146">
    <property type="entry name" value="UCP032146"/>
    <property type="match status" value="1"/>
</dbReference>
<name>A0A154WAN8_9PROT</name>
<evidence type="ECO:0000256" key="1">
    <source>
        <dbReference type="HAMAP-Rule" id="MF_00678"/>
    </source>
</evidence>
<organism evidence="2 3">
    <name type="scientific">Oceanibaculum pacificum</name>
    <dbReference type="NCBI Taxonomy" id="580166"/>
    <lineage>
        <taxon>Bacteria</taxon>
        <taxon>Pseudomonadati</taxon>
        <taxon>Pseudomonadota</taxon>
        <taxon>Alphaproteobacteria</taxon>
        <taxon>Rhodospirillales</taxon>
        <taxon>Oceanibaculaceae</taxon>
        <taxon>Oceanibaculum</taxon>
    </lineage>
</organism>
<reference evidence="2 3" key="1">
    <citation type="submission" date="2015-12" db="EMBL/GenBank/DDBJ databases">
        <title>Genome sequence of Oceanibaculum pacificum MCCC 1A02656.</title>
        <authorList>
            <person name="Lu L."/>
            <person name="Lai Q."/>
            <person name="Shao Z."/>
            <person name="Qian P."/>
        </authorList>
    </citation>
    <scope>NUCLEOTIDE SEQUENCE [LARGE SCALE GENOMIC DNA]</scope>
    <source>
        <strain evidence="2 3">MCCC 1A02656</strain>
    </source>
</reference>
<dbReference type="Pfam" id="PF06793">
    <property type="entry name" value="UPF0262"/>
    <property type="match status" value="1"/>
</dbReference>
<dbReference type="InterPro" id="IPR008321">
    <property type="entry name" value="UCP032146"/>
</dbReference>
<dbReference type="NCBIfam" id="NF002769">
    <property type="entry name" value="PRK02853.1"/>
    <property type="match status" value="1"/>
</dbReference>
<protein>
    <recommendedName>
        <fullName evidence="1">UPF0262 protein AUP43_18315</fullName>
    </recommendedName>
</protein>
<comment type="caution">
    <text evidence="2">The sequence shown here is derived from an EMBL/GenBank/DDBJ whole genome shotgun (WGS) entry which is preliminary data.</text>
</comment>
<dbReference type="OrthoDB" id="9798434at2"/>
<dbReference type="EMBL" id="LPXN01000085">
    <property type="protein sequence ID" value="KZD10589.1"/>
    <property type="molecule type" value="Genomic_DNA"/>
</dbReference>
<dbReference type="AlphaFoldDB" id="A0A154WAN8"/>
<keyword evidence="3" id="KW-1185">Reference proteome</keyword>
<dbReference type="HAMAP" id="MF_00678">
    <property type="entry name" value="UPF0262"/>
    <property type="match status" value="1"/>
</dbReference>
<sequence>MAGAPEGDSNRRLVRIVLDERTVVRRSPEVEHERAVAIYDLLEENSFAPAGHEGGPYHLILSIEDNRLVMNIRTTAEAPVAEVQLPIASFRRIVKDYFTICESYYQAIRRATPSQIEAIDMGRRGLHNEGSELLRERLSGKVEIDFKTARRLFTLICVLHIRG</sequence>
<comment type="similarity">
    <text evidence="1">Belongs to the UPF0262 family.</text>
</comment>
<accession>A0A154WAN8</accession>
<evidence type="ECO:0000313" key="3">
    <source>
        <dbReference type="Proteomes" id="UP000076400"/>
    </source>
</evidence>
<dbReference type="RefSeq" id="WP_067553783.1">
    <property type="nucleotide sequence ID" value="NZ_LPXN01000085.1"/>
</dbReference>
<evidence type="ECO:0000313" key="2">
    <source>
        <dbReference type="EMBL" id="KZD10589.1"/>
    </source>
</evidence>
<dbReference type="STRING" id="580166.AUP43_18315"/>